<evidence type="ECO:0000256" key="3">
    <source>
        <dbReference type="ARBA" id="ARBA00022679"/>
    </source>
</evidence>
<dbReference type="SUPFAM" id="SSF53335">
    <property type="entry name" value="S-adenosyl-L-methionine-dependent methyltransferases"/>
    <property type="match status" value="1"/>
</dbReference>
<feature type="region of interest" description="Disordered" evidence="5">
    <location>
        <begin position="1094"/>
        <end position="1119"/>
    </location>
</feature>
<dbReference type="GO" id="GO:0008276">
    <property type="term" value="F:protein methyltransferase activity"/>
    <property type="evidence" value="ECO:0007669"/>
    <property type="project" value="TreeGrafter"/>
</dbReference>
<dbReference type="PROSITE" id="PS00092">
    <property type="entry name" value="N6_MTASE"/>
    <property type="match status" value="1"/>
</dbReference>
<dbReference type="PANTHER" id="PTHR45875:SF1">
    <property type="entry name" value="METHYLTRANSFERASE N6AMT1"/>
    <property type="match status" value="1"/>
</dbReference>
<dbReference type="CDD" id="cd02440">
    <property type="entry name" value="AdoMet_MTases"/>
    <property type="match status" value="1"/>
</dbReference>
<feature type="compositionally biased region" description="Polar residues" evidence="5">
    <location>
        <begin position="1099"/>
        <end position="1119"/>
    </location>
</feature>
<evidence type="ECO:0000256" key="2">
    <source>
        <dbReference type="ARBA" id="ARBA00022603"/>
    </source>
</evidence>
<keyword evidence="8" id="KW-1185">Reference proteome</keyword>
<dbReference type="Proteomes" id="UP000186817">
    <property type="component" value="Unassembled WGS sequence"/>
</dbReference>
<protein>
    <submittedName>
        <fullName evidence="7">Release factor glutamine methyltransferase</fullName>
    </submittedName>
</protein>
<keyword evidence="2 7" id="KW-0489">Methyltransferase</keyword>
<keyword evidence="3 7" id="KW-0808">Transferase</keyword>
<evidence type="ECO:0000256" key="4">
    <source>
        <dbReference type="ARBA" id="ARBA00022691"/>
    </source>
</evidence>
<gene>
    <name evidence="7" type="primary">prmC</name>
    <name evidence="7" type="ORF">AK812_SmicGene17845</name>
</gene>
<dbReference type="Gene3D" id="3.40.50.150">
    <property type="entry name" value="Vaccinia Virus protein VP39"/>
    <property type="match status" value="1"/>
</dbReference>
<evidence type="ECO:0000256" key="1">
    <source>
        <dbReference type="ARBA" id="ARBA00006149"/>
    </source>
</evidence>
<evidence type="ECO:0000313" key="8">
    <source>
        <dbReference type="Proteomes" id="UP000186817"/>
    </source>
</evidence>
<reference evidence="7 8" key="1">
    <citation type="submission" date="2016-02" db="EMBL/GenBank/DDBJ databases">
        <title>Genome analysis of coral dinoflagellate symbionts highlights evolutionary adaptations to a symbiotic lifestyle.</title>
        <authorList>
            <person name="Aranda M."/>
            <person name="Li Y."/>
            <person name="Liew Y.J."/>
            <person name="Baumgarten S."/>
            <person name="Simakov O."/>
            <person name="Wilson M."/>
            <person name="Piel J."/>
            <person name="Ashoor H."/>
            <person name="Bougouffa S."/>
            <person name="Bajic V.B."/>
            <person name="Ryu T."/>
            <person name="Ravasi T."/>
            <person name="Bayer T."/>
            <person name="Micklem G."/>
            <person name="Kim H."/>
            <person name="Bhak J."/>
            <person name="Lajeunesse T.C."/>
            <person name="Voolstra C.R."/>
        </authorList>
    </citation>
    <scope>NUCLEOTIDE SEQUENCE [LARGE SCALE GENOMIC DNA]</scope>
    <source>
        <strain evidence="7 8">CCMP2467</strain>
    </source>
</reference>
<dbReference type="Pfam" id="PF05175">
    <property type="entry name" value="MTS"/>
    <property type="match status" value="1"/>
</dbReference>
<evidence type="ECO:0000313" key="7">
    <source>
        <dbReference type="EMBL" id="OLP99584.1"/>
    </source>
</evidence>
<evidence type="ECO:0000259" key="6">
    <source>
        <dbReference type="Pfam" id="PF05175"/>
    </source>
</evidence>
<dbReference type="InterPro" id="IPR029063">
    <property type="entry name" value="SAM-dependent_MTases_sf"/>
</dbReference>
<dbReference type="InterPro" id="IPR052190">
    <property type="entry name" value="Euk-Arch_PrmC-MTase"/>
</dbReference>
<dbReference type="GO" id="GO:0003676">
    <property type="term" value="F:nucleic acid binding"/>
    <property type="evidence" value="ECO:0007669"/>
    <property type="project" value="InterPro"/>
</dbReference>
<organism evidence="7 8">
    <name type="scientific">Symbiodinium microadriaticum</name>
    <name type="common">Dinoflagellate</name>
    <name type="synonym">Zooxanthella microadriatica</name>
    <dbReference type="NCBI Taxonomy" id="2951"/>
    <lineage>
        <taxon>Eukaryota</taxon>
        <taxon>Sar</taxon>
        <taxon>Alveolata</taxon>
        <taxon>Dinophyceae</taxon>
        <taxon>Suessiales</taxon>
        <taxon>Symbiodiniaceae</taxon>
        <taxon>Symbiodinium</taxon>
    </lineage>
</organism>
<dbReference type="EMBL" id="LSRX01000356">
    <property type="protein sequence ID" value="OLP99584.1"/>
    <property type="molecule type" value="Genomic_DNA"/>
</dbReference>
<dbReference type="GO" id="GO:0032259">
    <property type="term" value="P:methylation"/>
    <property type="evidence" value="ECO:0007669"/>
    <property type="project" value="UniProtKB-KW"/>
</dbReference>
<dbReference type="GO" id="GO:0035657">
    <property type="term" value="C:eRF1 methyltransferase complex"/>
    <property type="evidence" value="ECO:0007669"/>
    <property type="project" value="TreeGrafter"/>
</dbReference>
<comment type="similarity">
    <text evidence="1">Belongs to the eukaryotic/archaeal PrmC-related family.</text>
</comment>
<feature type="domain" description="Methyltransferase small" evidence="6">
    <location>
        <begin position="729"/>
        <end position="818"/>
    </location>
</feature>
<keyword evidence="4" id="KW-0949">S-adenosyl-L-methionine</keyword>
<dbReference type="PANTHER" id="PTHR45875">
    <property type="entry name" value="METHYLTRANSFERASE N6AMT1"/>
    <property type="match status" value="1"/>
</dbReference>
<dbReference type="InterPro" id="IPR007848">
    <property type="entry name" value="Small_mtfrase_dom"/>
</dbReference>
<comment type="caution">
    <text evidence="7">The sequence shown here is derived from an EMBL/GenBank/DDBJ whole genome shotgun (WGS) entry which is preliminary data.</text>
</comment>
<evidence type="ECO:0000256" key="5">
    <source>
        <dbReference type="SAM" id="MobiDB-lite"/>
    </source>
</evidence>
<proteinExistence type="inferred from homology"/>
<dbReference type="OrthoDB" id="430731at2759"/>
<name>A0A1Q9DWM1_SYMMI</name>
<sequence>MDIDQDIDMLGGEFSWVPPNDTSEVAFYVGYFANTPGMLDSGSRRFEFEILGHLNSYDLPFQTPQSGYSYFSIYTKSSLAEQTTPNSVEVIDFCQNVPTLENQSLYVEEGVHLLDIYDVPEVVITKFTGVSEDGLSLEFAPLRRGPVYMIITDTVAVAGMTNTDVQSLANALGGPNCRIPGNLMVSCTNITFQLYGCSLSVGGSFNYRLWLLQEDGETGTIGEAAYIDFIVASVVFDQGPFIYFRNASSVALQYIPSHEGFEWMYAVPTAGGYADQALLGDDRIMWVRRVKSMYLASEGRKCQNARVPIFGKEAKISFLYDCEFTLGQEYRIFILLEDGFNRHDGTLKTVDFVYQGEMTVNSAIPYSHPVPSATRWRLVPLSLVSTEWKVQHLQMFSDVTCSRRVAAYPAPYRDLLLSTWDEGQPLPTGFPFSDPGPLPLESLFEDGRMGPGFLSGRPCGPGDCHIGFSFGSGLSGANDVNVAVKVGCVEVMQSDASGEFAESLELQYYDGSQYVSYRQAFNLAGGISFVPTFNGTVGLHVVVTTGIVGPNVSDLAVATVCPDWRWSLCAVGVALGPLGFLADPCWRFVGRAPGAPDPKHSLGAGPDAAHAAVVRLGPDGRRAKLRTLLRKQGDVLQQPLPLCQGSCVVEGRIALQGAPRADFLRYGDLFSTGHQFALPSGVLMGLANAWQYFEGGVRFPFLAPPVLTGPVRPFYGVYAYPHPVTHFDMLIEWLRNSSDSRTLQSALDVGTGCGVVALMLRRIAEIPDVVATDVSPNAVYGAREELKRQGLDDVEVLCSDLFTGMDRKFDLVVFNPPWLPLPQPTANEPPRTVLDLGNFYSPDLFRRFFDGLPKVLNSDGRAVLLFSNHATIRGYVDQHPFKAVMDCGDLRVEKVLSRDFDVEGRRRRTGRPQVKPSLEPAAELWAFVVSEPLQVPVLPGHVPLFSAKAHLADHQKQMATAVLSIGRLFSAEAQALMARSLVQRIVSHLRQPPGADVDSQQAWDALDALKRKDARNKYQLHLTRWFASMRVRRRDGSLHVKLEDLRSPLTAAIEHCCGQELLRLDSNMLGLNKDQLRLAGQLCKIVSAKSVGQLDAAGSGSNSPSQTVQESYEADPQSSADFNLSRQACPGLKIMAEHEFVVQCLVRVLLHRFLRRRLMRRSTLAGVLIVKERSPDILLLVLELCQSGTAGVCSEAKKRQRGDYKAKGVLRRRVSLQQNLPNLAKKLAIWTADRTVCQRSRQLLLFEEFYPVQADNNQPGFNDLLEPFLRRLGQDIDPWVQPTALLEDPWICKEQCDSATFVQSGPFTDAHDGQKLVTTTLQLIRSCSLEFSLQRTCNAHGLLHVIMGQGSSRATTIDRRVLSDGRVYQVKWPENGGLGYMPWPVMIVEGTVTLLASAHVCV</sequence>
<accession>A0A1Q9DWM1</accession>
<dbReference type="GO" id="GO:0008757">
    <property type="term" value="F:S-adenosylmethionine-dependent methyltransferase activity"/>
    <property type="evidence" value="ECO:0007669"/>
    <property type="project" value="TreeGrafter"/>
</dbReference>
<dbReference type="InterPro" id="IPR002052">
    <property type="entry name" value="DNA_methylase_N6_adenine_CS"/>
</dbReference>